<gene>
    <name evidence="1" type="ORF">RY831_06505</name>
</gene>
<organism evidence="1 2">
    <name type="scientific">Noviherbaspirillum album</name>
    <dbReference type="NCBI Taxonomy" id="3080276"/>
    <lineage>
        <taxon>Bacteria</taxon>
        <taxon>Pseudomonadati</taxon>
        <taxon>Pseudomonadota</taxon>
        <taxon>Betaproteobacteria</taxon>
        <taxon>Burkholderiales</taxon>
        <taxon>Oxalobacteraceae</taxon>
        <taxon>Noviherbaspirillum</taxon>
    </lineage>
</organism>
<dbReference type="EMBL" id="JAWIIV010000004">
    <property type="protein sequence ID" value="MEC4718789.1"/>
    <property type="molecule type" value="Genomic_DNA"/>
</dbReference>
<reference evidence="1 2" key="1">
    <citation type="submission" date="2023-10" db="EMBL/GenBank/DDBJ databases">
        <title>Noviherbaspirillum sp. CPCC 100848 genome assembly.</title>
        <authorList>
            <person name="Li X.Y."/>
            <person name="Fang X.M."/>
        </authorList>
    </citation>
    <scope>NUCLEOTIDE SEQUENCE [LARGE SCALE GENOMIC DNA]</scope>
    <source>
        <strain evidence="1 2">CPCC 100848</strain>
    </source>
</reference>
<dbReference type="Proteomes" id="UP001352263">
    <property type="component" value="Unassembled WGS sequence"/>
</dbReference>
<sequence length="114" mass="13053">MLVKFKSKAAAEVTMYEEHAKRILDLFHKDVKRGVITAEEAPQAVARLEAEIAESRLHPMTEEVQRDVAAHHNENGDDNEHEPVQFVSFATRAYPLLEMLRAARQEKQDVMWGV</sequence>
<proteinExistence type="predicted"/>
<evidence type="ECO:0000313" key="2">
    <source>
        <dbReference type="Proteomes" id="UP001352263"/>
    </source>
</evidence>
<protein>
    <submittedName>
        <fullName evidence="1">DUF1840 domain-containing protein</fullName>
    </submittedName>
</protein>
<name>A0ABU6J583_9BURK</name>
<dbReference type="InterPro" id="IPR014991">
    <property type="entry name" value="DUF1840"/>
</dbReference>
<evidence type="ECO:0000313" key="1">
    <source>
        <dbReference type="EMBL" id="MEC4718789.1"/>
    </source>
</evidence>
<dbReference type="RefSeq" id="WP_326505732.1">
    <property type="nucleotide sequence ID" value="NZ_JAWIIV010000004.1"/>
</dbReference>
<accession>A0ABU6J583</accession>
<dbReference type="Pfam" id="PF08895">
    <property type="entry name" value="DUF1840"/>
    <property type="match status" value="1"/>
</dbReference>
<keyword evidence="2" id="KW-1185">Reference proteome</keyword>
<comment type="caution">
    <text evidence="1">The sequence shown here is derived from an EMBL/GenBank/DDBJ whole genome shotgun (WGS) entry which is preliminary data.</text>
</comment>